<dbReference type="AlphaFoldDB" id="A0A386HSE3"/>
<dbReference type="EMBL" id="CP032489">
    <property type="protein sequence ID" value="AYD48184.1"/>
    <property type="molecule type" value="Genomic_DNA"/>
</dbReference>
<evidence type="ECO:0000313" key="2">
    <source>
        <dbReference type="Proteomes" id="UP000266118"/>
    </source>
</evidence>
<name>A0A386HSE3_9BACT</name>
<sequence>MKGKIYNIEFDPMKPVPSRIAFFINLNNGNSTMIEDKMYLDDILESMKYFTIVLLILMT</sequence>
<evidence type="ECO:0000313" key="1">
    <source>
        <dbReference type="EMBL" id="AYD48184.1"/>
    </source>
</evidence>
<dbReference type="KEGG" id="ark:D6B99_11610"/>
<keyword evidence="2" id="KW-1185">Reference proteome</keyword>
<reference evidence="1 2" key="1">
    <citation type="submission" date="2018-09" db="EMBL/GenBank/DDBJ databases">
        <title>Arachidicoccus sp. nov., a bacterium isolated from soil.</title>
        <authorList>
            <person name="Weon H.-Y."/>
            <person name="Kwon S.-W."/>
            <person name="Lee S.A."/>
        </authorList>
    </citation>
    <scope>NUCLEOTIDE SEQUENCE [LARGE SCALE GENOMIC DNA]</scope>
    <source>
        <strain evidence="1 2">KIS59-12</strain>
    </source>
</reference>
<gene>
    <name evidence="1" type="ORF">D6B99_11610</name>
</gene>
<accession>A0A386HSE3</accession>
<organism evidence="1 2">
    <name type="scientific">Arachidicoccus soli</name>
    <dbReference type="NCBI Taxonomy" id="2341117"/>
    <lineage>
        <taxon>Bacteria</taxon>
        <taxon>Pseudomonadati</taxon>
        <taxon>Bacteroidota</taxon>
        <taxon>Chitinophagia</taxon>
        <taxon>Chitinophagales</taxon>
        <taxon>Chitinophagaceae</taxon>
        <taxon>Arachidicoccus</taxon>
    </lineage>
</organism>
<dbReference type="Proteomes" id="UP000266118">
    <property type="component" value="Chromosome"/>
</dbReference>
<dbReference type="RefSeq" id="WP_119988538.1">
    <property type="nucleotide sequence ID" value="NZ_CP032489.1"/>
</dbReference>
<proteinExistence type="predicted"/>
<protein>
    <submittedName>
        <fullName evidence="1">Uncharacterized protein</fullName>
    </submittedName>
</protein>